<protein>
    <recommendedName>
        <fullName evidence="3">Porin</fullName>
    </recommendedName>
</protein>
<dbReference type="SUPFAM" id="SSF56935">
    <property type="entry name" value="Porins"/>
    <property type="match status" value="1"/>
</dbReference>
<name>A0A1H8HDH2_9SPHN</name>
<proteinExistence type="predicted"/>
<accession>A0A1H8HDH2</accession>
<reference evidence="2" key="1">
    <citation type="submission" date="2016-10" db="EMBL/GenBank/DDBJ databases">
        <authorList>
            <person name="Varghese N."/>
            <person name="Submissions S."/>
        </authorList>
    </citation>
    <scope>NUCLEOTIDE SEQUENCE [LARGE SCALE GENOMIC DNA]</scope>
    <source>
        <strain evidence="2">S6-262</strain>
    </source>
</reference>
<dbReference type="Proteomes" id="UP000199206">
    <property type="component" value="Unassembled WGS sequence"/>
</dbReference>
<dbReference type="STRING" id="1166340.SAMN05192583_3014"/>
<evidence type="ECO:0000313" key="2">
    <source>
        <dbReference type="Proteomes" id="UP000199206"/>
    </source>
</evidence>
<evidence type="ECO:0000313" key="1">
    <source>
        <dbReference type="EMBL" id="SEN54165.1"/>
    </source>
</evidence>
<sequence>MGQGDEVTVTAGRIMTMLAGGALVAAAALVVPGAMGAAPARDAAVRRAAASPILGTFTPVAADPRLAAMLARGGMDAGSFRFTPAEVRSTNQAVTVAVRARTNRAIDNSRVASAPAASVTTLSPVAYNLGVAVGWKRFAVAGDVSRLDMATRPGSREAADVAVSYAGNRFTGRVQAGADRPLGDAPKLVEPAPSYSVDLGGSYRLTRNLDVTAGVRYRAERERLNRFDSDRRDSQAVYVGTAFRF</sequence>
<dbReference type="EMBL" id="FOCF01000008">
    <property type="protein sequence ID" value="SEN54165.1"/>
    <property type="molecule type" value="Genomic_DNA"/>
</dbReference>
<keyword evidence="2" id="KW-1185">Reference proteome</keyword>
<dbReference type="AlphaFoldDB" id="A0A1H8HDH2"/>
<organism evidence="1 2">
    <name type="scientific">Sphingomonas gellani</name>
    <dbReference type="NCBI Taxonomy" id="1166340"/>
    <lineage>
        <taxon>Bacteria</taxon>
        <taxon>Pseudomonadati</taxon>
        <taxon>Pseudomonadota</taxon>
        <taxon>Alphaproteobacteria</taxon>
        <taxon>Sphingomonadales</taxon>
        <taxon>Sphingomonadaceae</taxon>
        <taxon>Sphingomonas</taxon>
    </lineage>
</organism>
<evidence type="ECO:0008006" key="3">
    <source>
        <dbReference type="Google" id="ProtNLM"/>
    </source>
</evidence>
<gene>
    <name evidence="1" type="ORF">SAMN05192583_3014</name>
</gene>